<evidence type="ECO:0000256" key="12">
    <source>
        <dbReference type="ARBA" id="ARBA00022777"/>
    </source>
</evidence>
<keyword evidence="15 22" id="KW-0472">Membrane</keyword>
<keyword evidence="26" id="KW-1185">Reference proteome</keyword>
<dbReference type="InterPro" id="IPR008271">
    <property type="entry name" value="Ser/Thr_kinase_AS"/>
</dbReference>
<reference evidence="25 26" key="1">
    <citation type="submission" date="2022-12" db="EMBL/GenBank/DDBJ databases">
        <title>Chromosome-scale assembly of the Ensete ventricosum genome.</title>
        <authorList>
            <person name="Dussert Y."/>
            <person name="Stocks J."/>
            <person name="Wendawek A."/>
            <person name="Woldeyes F."/>
            <person name="Nichols R.A."/>
            <person name="Borrell J.S."/>
        </authorList>
    </citation>
    <scope>NUCLEOTIDE SEQUENCE [LARGE SCALE GENOMIC DNA]</scope>
    <source>
        <strain evidence="26">cv. Maze</strain>
        <tissue evidence="25">Seeds</tissue>
    </source>
</reference>
<evidence type="ECO:0000256" key="7">
    <source>
        <dbReference type="ARBA" id="ARBA00022679"/>
    </source>
</evidence>
<dbReference type="Pfam" id="PF08263">
    <property type="entry name" value="LRRNT_2"/>
    <property type="match status" value="1"/>
</dbReference>
<dbReference type="InterPro" id="IPR032675">
    <property type="entry name" value="LRR_dom_sf"/>
</dbReference>
<comment type="caution">
    <text evidence="25">The sequence shown here is derived from an EMBL/GenBank/DDBJ whole genome shotgun (WGS) entry which is preliminary data.</text>
</comment>
<keyword evidence="12" id="KW-0418">Kinase</keyword>
<dbReference type="PANTHER" id="PTHR48056:SF81">
    <property type="entry name" value="RECEPTOR PROTEIN-TYROSINE KINASE CEPR1"/>
    <property type="match status" value="1"/>
</dbReference>
<dbReference type="InterPro" id="IPR001245">
    <property type="entry name" value="Ser-Thr/Tyr_kinase_cat_dom"/>
</dbReference>
<comment type="catalytic activity">
    <reaction evidence="19">
        <text>L-seryl-[protein] + ATP = O-phospho-L-seryl-[protein] + ADP + H(+)</text>
        <dbReference type="Rhea" id="RHEA:17989"/>
        <dbReference type="Rhea" id="RHEA-COMP:9863"/>
        <dbReference type="Rhea" id="RHEA-COMP:11604"/>
        <dbReference type="ChEBI" id="CHEBI:15378"/>
        <dbReference type="ChEBI" id="CHEBI:29999"/>
        <dbReference type="ChEBI" id="CHEBI:30616"/>
        <dbReference type="ChEBI" id="CHEBI:83421"/>
        <dbReference type="ChEBI" id="CHEBI:456216"/>
        <dbReference type="EC" id="2.7.11.1"/>
    </reaction>
</comment>
<dbReference type="Gene3D" id="3.30.200.20">
    <property type="entry name" value="Phosphorylase Kinase, domain 1"/>
    <property type="match status" value="1"/>
</dbReference>
<feature type="compositionally biased region" description="Low complexity" evidence="21">
    <location>
        <begin position="231"/>
        <end position="240"/>
    </location>
</feature>
<dbReference type="GO" id="GO:0005524">
    <property type="term" value="F:ATP binding"/>
    <property type="evidence" value="ECO:0007669"/>
    <property type="project" value="UniProtKB-UniRule"/>
</dbReference>
<evidence type="ECO:0000256" key="19">
    <source>
        <dbReference type="ARBA" id="ARBA00048679"/>
    </source>
</evidence>
<dbReference type="EMBL" id="JAQQAF010000008">
    <property type="protein sequence ID" value="KAJ8465292.1"/>
    <property type="molecule type" value="Genomic_DNA"/>
</dbReference>
<keyword evidence="14 22" id="KW-1133">Transmembrane helix</keyword>
<dbReference type="InterPro" id="IPR050647">
    <property type="entry name" value="Plant_LRR-RLKs"/>
</dbReference>
<feature type="binding site" evidence="20">
    <location>
        <position position="333"/>
    </location>
    <ligand>
        <name>ATP</name>
        <dbReference type="ChEBI" id="CHEBI:30616"/>
    </ligand>
</feature>
<keyword evidence="9 23" id="KW-0732">Signal</keyword>
<evidence type="ECO:0000256" key="8">
    <source>
        <dbReference type="ARBA" id="ARBA00022692"/>
    </source>
</evidence>
<accession>A0AAV8PWS9</accession>
<keyword evidence="11 20" id="KW-0547">Nucleotide-binding</keyword>
<comment type="catalytic activity">
    <reaction evidence="18">
        <text>L-threonyl-[protein] + ATP = O-phospho-L-threonyl-[protein] + ADP + H(+)</text>
        <dbReference type="Rhea" id="RHEA:46608"/>
        <dbReference type="Rhea" id="RHEA-COMP:11060"/>
        <dbReference type="Rhea" id="RHEA-COMP:11605"/>
        <dbReference type="ChEBI" id="CHEBI:15378"/>
        <dbReference type="ChEBI" id="CHEBI:30013"/>
        <dbReference type="ChEBI" id="CHEBI:30616"/>
        <dbReference type="ChEBI" id="CHEBI:61977"/>
        <dbReference type="ChEBI" id="CHEBI:456216"/>
        <dbReference type="EC" id="2.7.11.1"/>
    </reaction>
</comment>
<evidence type="ECO:0000256" key="22">
    <source>
        <dbReference type="SAM" id="Phobius"/>
    </source>
</evidence>
<dbReference type="PROSITE" id="PS00108">
    <property type="entry name" value="PROTEIN_KINASE_ST"/>
    <property type="match status" value="1"/>
</dbReference>
<evidence type="ECO:0000256" key="23">
    <source>
        <dbReference type="SAM" id="SignalP"/>
    </source>
</evidence>
<dbReference type="EC" id="2.7.11.1" evidence="3"/>
<feature type="compositionally biased region" description="Pro residues" evidence="21">
    <location>
        <begin position="214"/>
        <end position="230"/>
    </location>
</feature>
<evidence type="ECO:0000256" key="16">
    <source>
        <dbReference type="ARBA" id="ARBA00023170"/>
    </source>
</evidence>
<name>A0AAV8PWS9_ENSVE</name>
<keyword evidence="6" id="KW-0433">Leucine-rich repeat</keyword>
<dbReference type="GO" id="GO:0009742">
    <property type="term" value="P:brassinosteroid mediated signaling pathway"/>
    <property type="evidence" value="ECO:0007669"/>
    <property type="project" value="UniProtKB-ARBA"/>
</dbReference>
<comment type="similarity">
    <text evidence="2">Belongs to the protein kinase superfamily. Ser/Thr protein kinase family.</text>
</comment>
<evidence type="ECO:0000256" key="9">
    <source>
        <dbReference type="ARBA" id="ARBA00022729"/>
    </source>
</evidence>
<dbReference type="InterPro" id="IPR011009">
    <property type="entry name" value="Kinase-like_dom_sf"/>
</dbReference>
<dbReference type="GO" id="GO:0004674">
    <property type="term" value="F:protein serine/threonine kinase activity"/>
    <property type="evidence" value="ECO:0007669"/>
    <property type="project" value="UniProtKB-KW"/>
</dbReference>
<evidence type="ECO:0000256" key="5">
    <source>
        <dbReference type="ARBA" id="ARBA00022527"/>
    </source>
</evidence>
<feature type="transmembrane region" description="Helical" evidence="22">
    <location>
        <begin position="242"/>
        <end position="265"/>
    </location>
</feature>
<keyword evidence="13 20" id="KW-0067">ATP-binding</keyword>
<evidence type="ECO:0000313" key="26">
    <source>
        <dbReference type="Proteomes" id="UP001222027"/>
    </source>
</evidence>
<dbReference type="InterPro" id="IPR017441">
    <property type="entry name" value="Protein_kinase_ATP_BS"/>
</dbReference>
<evidence type="ECO:0000256" key="2">
    <source>
        <dbReference type="ARBA" id="ARBA00008684"/>
    </source>
</evidence>
<dbReference type="AlphaFoldDB" id="A0AAV8PWS9"/>
<sequence>MAAVERELMLRRSIWFLLVFNLVFRVRGNMEGDALHNLKTNLNDPNNVLQSWDPTLVNPCTWFHVTCNNDNSVIRVDLGNAQLSGTLVAQLGLLKNLQYLELYSNNISGPIPSDLGNLTNLVSLDLYLNSFTGEIPDSLGKLTKLRFLRLNNNSLSGHIPQSLTNITALQVLDLSNNNLSGEVPSTGSFSLFTPISFANNPLLCGPGTTTACPGAPPLSPPPPFVPPTPPSSQGSSASSTGAIAGGVAAGAALLFAAPAIMFAWWRRRKPQEHFFDVPAEEDPEVHLGQLKRFSLRELQVATDNFSNKNILGRGGFGKVYKGRLADGSLVAVKRLKEERTPGGELQFQTEVEMISMAVHRNLLRLRGFCMTPTERLLVYPYMANGSVASRLRERPPSEPPLEWQTRRKIALGSARGLSYLHDHCDPKIIHRDVKAANILLDEDFEAVVGDFGLAKLMDYKDTHVTTAVRGTIGHIAPEYLSTGKSSEKTDVFGYGIMLLELITGQRAFDLARLANDDDVMLLDWVKGLLKEKKLEMLVDPDLQNDYVEVEVESLIQVALLCTQGSPMERPKMSEVVRMLEGDGLAEKWEEWQKVDVVRQDELAPRHLNNDWILDSTDNLRPEVLSGPR</sequence>
<evidence type="ECO:0000256" key="21">
    <source>
        <dbReference type="SAM" id="MobiDB-lite"/>
    </source>
</evidence>
<dbReference type="Gene3D" id="1.10.510.10">
    <property type="entry name" value="Transferase(Phosphotransferase) domain 1"/>
    <property type="match status" value="1"/>
</dbReference>
<keyword evidence="16" id="KW-0675">Receptor</keyword>
<evidence type="ECO:0000256" key="6">
    <source>
        <dbReference type="ARBA" id="ARBA00022614"/>
    </source>
</evidence>
<evidence type="ECO:0000256" key="10">
    <source>
        <dbReference type="ARBA" id="ARBA00022737"/>
    </source>
</evidence>
<proteinExistence type="inferred from homology"/>
<keyword evidence="17" id="KW-0325">Glycoprotein</keyword>
<dbReference type="Pfam" id="PF07714">
    <property type="entry name" value="PK_Tyr_Ser-Thr"/>
    <property type="match status" value="1"/>
</dbReference>
<protein>
    <recommendedName>
        <fullName evidence="3">non-specific serine/threonine protein kinase</fullName>
        <ecNumber evidence="3">2.7.11.1</ecNumber>
    </recommendedName>
</protein>
<keyword evidence="5" id="KW-0723">Serine/threonine-protein kinase</keyword>
<evidence type="ECO:0000256" key="3">
    <source>
        <dbReference type="ARBA" id="ARBA00012513"/>
    </source>
</evidence>
<keyword evidence="7" id="KW-0808">Transferase</keyword>
<dbReference type="GO" id="GO:0005886">
    <property type="term" value="C:plasma membrane"/>
    <property type="evidence" value="ECO:0007669"/>
    <property type="project" value="UniProtKB-SubCell"/>
</dbReference>
<dbReference type="Pfam" id="PF23598">
    <property type="entry name" value="LRR_14"/>
    <property type="match status" value="1"/>
</dbReference>
<evidence type="ECO:0000256" key="20">
    <source>
        <dbReference type="PROSITE-ProRule" id="PRU10141"/>
    </source>
</evidence>
<dbReference type="PANTHER" id="PTHR48056">
    <property type="entry name" value="LRR RECEPTOR-LIKE SERINE/THREONINE-PROTEIN KINASE-RELATED"/>
    <property type="match status" value="1"/>
</dbReference>
<evidence type="ECO:0000256" key="13">
    <source>
        <dbReference type="ARBA" id="ARBA00022840"/>
    </source>
</evidence>
<keyword evidence="10" id="KW-0677">Repeat</keyword>
<organism evidence="25 26">
    <name type="scientific">Ensete ventricosum</name>
    <name type="common">Abyssinian banana</name>
    <name type="synonym">Musa ensete</name>
    <dbReference type="NCBI Taxonomy" id="4639"/>
    <lineage>
        <taxon>Eukaryota</taxon>
        <taxon>Viridiplantae</taxon>
        <taxon>Streptophyta</taxon>
        <taxon>Embryophyta</taxon>
        <taxon>Tracheophyta</taxon>
        <taxon>Spermatophyta</taxon>
        <taxon>Magnoliopsida</taxon>
        <taxon>Liliopsida</taxon>
        <taxon>Zingiberales</taxon>
        <taxon>Musaceae</taxon>
        <taxon>Ensete</taxon>
    </lineage>
</organism>
<evidence type="ECO:0000256" key="1">
    <source>
        <dbReference type="ARBA" id="ARBA00004162"/>
    </source>
</evidence>
<dbReference type="SMART" id="SM00220">
    <property type="entry name" value="S_TKc"/>
    <property type="match status" value="1"/>
</dbReference>
<dbReference type="SUPFAM" id="SSF52058">
    <property type="entry name" value="L domain-like"/>
    <property type="match status" value="1"/>
</dbReference>
<dbReference type="InterPro" id="IPR013210">
    <property type="entry name" value="LRR_N_plant-typ"/>
</dbReference>
<feature type="signal peptide" evidence="23">
    <location>
        <begin position="1"/>
        <end position="28"/>
    </location>
</feature>
<feature type="chain" id="PRO_5043529812" description="non-specific serine/threonine protein kinase" evidence="23">
    <location>
        <begin position="29"/>
        <end position="628"/>
    </location>
</feature>
<dbReference type="Proteomes" id="UP001222027">
    <property type="component" value="Unassembled WGS sequence"/>
</dbReference>
<evidence type="ECO:0000256" key="11">
    <source>
        <dbReference type="ARBA" id="ARBA00022741"/>
    </source>
</evidence>
<dbReference type="FunFam" id="1.10.510.10:FF:000016">
    <property type="entry name" value="Somatic embryogenesis receptor-like kinase 1"/>
    <property type="match status" value="1"/>
</dbReference>
<evidence type="ECO:0000256" key="15">
    <source>
        <dbReference type="ARBA" id="ARBA00023136"/>
    </source>
</evidence>
<dbReference type="Gene3D" id="3.80.10.10">
    <property type="entry name" value="Ribonuclease Inhibitor"/>
    <property type="match status" value="1"/>
</dbReference>
<keyword evidence="8 22" id="KW-0812">Transmembrane</keyword>
<dbReference type="PROSITE" id="PS50011">
    <property type="entry name" value="PROTEIN_KINASE_DOM"/>
    <property type="match status" value="1"/>
</dbReference>
<keyword evidence="4" id="KW-1003">Cell membrane</keyword>
<dbReference type="SUPFAM" id="SSF56112">
    <property type="entry name" value="Protein kinase-like (PK-like)"/>
    <property type="match status" value="1"/>
</dbReference>
<dbReference type="InterPro" id="IPR055414">
    <property type="entry name" value="LRR_R13L4/SHOC2-like"/>
</dbReference>
<evidence type="ECO:0000256" key="14">
    <source>
        <dbReference type="ARBA" id="ARBA00022989"/>
    </source>
</evidence>
<evidence type="ECO:0000256" key="17">
    <source>
        <dbReference type="ARBA" id="ARBA00023180"/>
    </source>
</evidence>
<feature type="region of interest" description="Disordered" evidence="21">
    <location>
        <begin position="213"/>
        <end position="240"/>
    </location>
</feature>
<evidence type="ECO:0000256" key="4">
    <source>
        <dbReference type="ARBA" id="ARBA00022475"/>
    </source>
</evidence>
<evidence type="ECO:0000256" key="18">
    <source>
        <dbReference type="ARBA" id="ARBA00047899"/>
    </source>
</evidence>
<dbReference type="InterPro" id="IPR000719">
    <property type="entry name" value="Prot_kinase_dom"/>
</dbReference>
<dbReference type="FunFam" id="3.30.200.20:FF:000015">
    <property type="entry name" value="Somatic embryogenesis receptor kinase 1"/>
    <property type="match status" value="1"/>
</dbReference>
<comment type="subcellular location">
    <subcellularLocation>
        <location evidence="1">Cell membrane</location>
        <topology evidence="1">Single-pass membrane protein</topology>
    </subcellularLocation>
</comment>
<evidence type="ECO:0000259" key="24">
    <source>
        <dbReference type="PROSITE" id="PS50011"/>
    </source>
</evidence>
<dbReference type="FunFam" id="3.80.10.10:FF:000024">
    <property type="entry name" value="Somatic embryogenesis receptor kinase 1"/>
    <property type="match status" value="1"/>
</dbReference>
<gene>
    <name evidence="25" type="ORF">OPV22_027844</name>
</gene>
<evidence type="ECO:0000313" key="25">
    <source>
        <dbReference type="EMBL" id="KAJ8465292.1"/>
    </source>
</evidence>
<dbReference type="PROSITE" id="PS00107">
    <property type="entry name" value="PROTEIN_KINASE_ATP"/>
    <property type="match status" value="1"/>
</dbReference>
<feature type="domain" description="Protein kinase" evidence="24">
    <location>
        <begin position="305"/>
        <end position="589"/>
    </location>
</feature>